<dbReference type="PANTHER" id="PTHR43528:SF8">
    <property type="entry name" value="BLR0239 PROTEIN"/>
    <property type="match status" value="1"/>
</dbReference>
<evidence type="ECO:0000256" key="3">
    <source>
        <dbReference type="ARBA" id="ARBA00022475"/>
    </source>
</evidence>
<dbReference type="Pfam" id="PF07690">
    <property type="entry name" value="MFS_1"/>
    <property type="match status" value="1"/>
</dbReference>
<protein>
    <recommendedName>
        <fullName evidence="7">Major facilitator superfamily (MFS) profile domain-containing protein</fullName>
    </recommendedName>
</protein>
<evidence type="ECO:0000256" key="6">
    <source>
        <dbReference type="SAM" id="Phobius"/>
    </source>
</evidence>
<dbReference type="Gene3D" id="1.20.1250.20">
    <property type="entry name" value="MFS general substrate transporter like domains"/>
    <property type="match status" value="1"/>
</dbReference>
<dbReference type="InterPro" id="IPR020846">
    <property type="entry name" value="MFS_dom"/>
</dbReference>
<evidence type="ECO:0000256" key="2">
    <source>
        <dbReference type="ARBA" id="ARBA00022448"/>
    </source>
</evidence>
<feature type="transmembrane region" description="Helical" evidence="6">
    <location>
        <begin position="574"/>
        <end position="594"/>
    </location>
</feature>
<keyword evidence="4" id="KW-0378">Hydrolase</keyword>
<accession>A0AA36FSY6</accession>
<dbReference type="SUPFAM" id="SSF53187">
    <property type="entry name" value="Zn-dependent exopeptidases"/>
    <property type="match status" value="1"/>
</dbReference>
<dbReference type="InterPro" id="IPR011701">
    <property type="entry name" value="MFS"/>
</dbReference>
<proteinExistence type="predicted"/>
<dbReference type="Gene3D" id="3.40.630.10">
    <property type="entry name" value="Zn peptidases"/>
    <property type="match status" value="2"/>
</dbReference>
<evidence type="ECO:0000313" key="9">
    <source>
        <dbReference type="Proteomes" id="UP001177023"/>
    </source>
</evidence>
<keyword evidence="6" id="KW-1133">Transmembrane helix</keyword>
<dbReference type="InterPro" id="IPR001261">
    <property type="entry name" value="ArgE/DapE_CS"/>
</dbReference>
<dbReference type="InterPro" id="IPR002933">
    <property type="entry name" value="Peptidase_M20"/>
</dbReference>
<dbReference type="Proteomes" id="UP001177023">
    <property type="component" value="Unassembled WGS sequence"/>
</dbReference>
<gene>
    <name evidence="8" type="ORF">MSPICULIGERA_LOCUS213</name>
</gene>
<dbReference type="PANTHER" id="PTHR43528">
    <property type="entry name" value="ALPHA-KETOGLUTARATE PERMEASE"/>
    <property type="match status" value="1"/>
</dbReference>
<feature type="transmembrane region" description="Helical" evidence="6">
    <location>
        <begin position="673"/>
        <end position="692"/>
    </location>
</feature>
<keyword evidence="5" id="KW-0769">Symport</keyword>
<reference evidence="8" key="1">
    <citation type="submission" date="2023-06" db="EMBL/GenBank/DDBJ databases">
        <authorList>
            <person name="Delattre M."/>
        </authorList>
    </citation>
    <scope>NUCLEOTIDE SEQUENCE</scope>
    <source>
        <strain evidence="8">AF72</strain>
    </source>
</reference>
<dbReference type="GO" id="GO:0016787">
    <property type="term" value="F:hydrolase activity"/>
    <property type="evidence" value="ECO:0007669"/>
    <property type="project" value="UniProtKB-KW"/>
</dbReference>
<evidence type="ECO:0000256" key="4">
    <source>
        <dbReference type="ARBA" id="ARBA00022801"/>
    </source>
</evidence>
<evidence type="ECO:0000256" key="1">
    <source>
        <dbReference type="ARBA" id="ARBA00004651"/>
    </source>
</evidence>
<feature type="non-terminal residue" evidence="8">
    <location>
        <position position="706"/>
    </location>
</feature>
<dbReference type="PROSITE" id="PS00759">
    <property type="entry name" value="ARGE_DAPE_CPG2_2"/>
    <property type="match status" value="1"/>
</dbReference>
<dbReference type="CDD" id="cd03894">
    <property type="entry name" value="M20_ArgE"/>
    <property type="match status" value="1"/>
</dbReference>
<name>A0AA36FSY6_9BILA</name>
<feature type="transmembrane region" description="Helical" evidence="6">
    <location>
        <begin position="606"/>
        <end position="626"/>
    </location>
</feature>
<feature type="transmembrane region" description="Helical" evidence="6">
    <location>
        <begin position="541"/>
        <end position="562"/>
    </location>
</feature>
<evidence type="ECO:0000259" key="7">
    <source>
        <dbReference type="PROSITE" id="PS50850"/>
    </source>
</evidence>
<keyword evidence="6" id="KW-0812">Transmembrane</keyword>
<organism evidence="8 9">
    <name type="scientific">Mesorhabditis spiculigera</name>
    <dbReference type="NCBI Taxonomy" id="96644"/>
    <lineage>
        <taxon>Eukaryota</taxon>
        <taxon>Metazoa</taxon>
        <taxon>Ecdysozoa</taxon>
        <taxon>Nematoda</taxon>
        <taxon>Chromadorea</taxon>
        <taxon>Rhabditida</taxon>
        <taxon>Rhabditina</taxon>
        <taxon>Rhabditomorpha</taxon>
        <taxon>Rhabditoidea</taxon>
        <taxon>Rhabditidae</taxon>
        <taxon>Mesorhabditinae</taxon>
        <taxon>Mesorhabditis</taxon>
    </lineage>
</organism>
<dbReference type="EMBL" id="CATQJA010000012">
    <property type="protein sequence ID" value="CAJ0557455.1"/>
    <property type="molecule type" value="Genomic_DNA"/>
</dbReference>
<comment type="subcellular location">
    <subcellularLocation>
        <location evidence="1">Cell membrane</location>
        <topology evidence="1">Multi-pass membrane protein</topology>
    </subcellularLocation>
</comment>
<dbReference type="InterPro" id="IPR036259">
    <property type="entry name" value="MFS_trans_sf"/>
</dbReference>
<evidence type="ECO:0000256" key="5">
    <source>
        <dbReference type="ARBA" id="ARBA00022847"/>
    </source>
</evidence>
<dbReference type="Pfam" id="PF01546">
    <property type="entry name" value="Peptidase_M20"/>
    <property type="match status" value="1"/>
</dbReference>
<dbReference type="PROSITE" id="PS50850">
    <property type="entry name" value="MFS"/>
    <property type="match status" value="1"/>
</dbReference>
<evidence type="ECO:0000313" key="8">
    <source>
        <dbReference type="EMBL" id="CAJ0557455.1"/>
    </source>
</evidence>
<keyword evidence="9" id="KW-1185">Reference proteome</keyword>
<keyword evidence="2" id="KW-0813">Transport</keyword>
<dbReference type="GO" id="GO:0015293">
    <property type="term" value="F:symporter activity"/>
    <property type="evidence" value="ECO:0007669"/>
    <property type="project" value="UniProtKB-KW"/>
</dbReference>
<dbReference type="InterPro" id="IPR051084">
    <property type="entry name" value="H+-coupled_symporters"/>
</dbReference>
<feature type="transmembrane region" description="Helical" evidence="6">
    <location>
        <begin position="632"/>
        <end position="652"/>
    </location>
</feature>
<keyword evidence="3" id="KW-1003">Cell membrane</keyword>
<dbReference type="SUPFAM" id="SSF103473">
    <property type="entry name" value="MFS general substrate transporter"/>
    <property type="match status" value="1"/>
</dbReference>
<comment type="caution">
    <text evidence="8">The sequence shown here is derived from an EMBL/GenBank/DDBJ whole genome shotgun (WGS) entry which is preliminary data.</text>
</comment>
<feature type="domain" description="Major facilitator superfamily (MFS) profile" evidence="7">
    <location>
        <begin position="532"/>
        <end position="706"/>
    </location>
</feature>
<sequence>MSSTTLSAVPTERSLDWVQRLIGIDTTSAVSNRPLIDLIAAELRRHGVEPILVSDDEGSKLNLLATFTPPDGSTAATLSLPKFATEVSYGRGTCDMKSFIGIVVAAIPDIVARPLAKPIHFAFSYDEEVGCIGAAGLVEEVVSRNLRPDVCVVGEPSEMRVIRAHKSMNVIRVDLHGVSAHSSLTPQGVNAIEYGAELIRFVRSAADELRASGPYDDAFDVGLDDVSISSAGAADLLERFAAEANRIENLMQEEDPSASVTMHVSASVPPLETDANASAAALVEQWGGRSSDEKVAYATEAGMFASIGVPTVVCGPGSITQAHAPDEYVTLDQLAQCEQFSPRNAGRCSQGGDQQFARCCALEWFDVIVYASFAVVIARNFFPGGDNTLGLILTYADRRGRKNRLDVDDDADDDRHAHHGVAPTTSMIGPWAGVVILVSRLIQGFSAGGEFGTATTFLVETAPHKKAFYSSWQVASQGASVFLASFASTRGAGAFRSFFGIIVGPVGLYIRAKLDETDDFKTSVPEKAPLKTTLTRHLGRVLTGAAVVGVATISIYLILYMPTFAVKNLGVSASAGYLGGIVAGLVTLITVPLIGHLADRVGPARVMTWAAVAAIVLAWPLFKLMVDHPSTLTLVLVVSALGVIMAFAFGPLPALMSSLFPAEIRATGMSLSYNLGVTLLGGIAPLVLTWLISTTGSRSTLRATTT</sequence>
<dbReference type="AlphaFoldDB" id="A0AA36FSY6"/>
<dbReference type="GO" id="GO:0005886">
    <property type="term" value="C:plasma membrane"/>
    <property type="evidence" value="ECO:0007669"/>
    <property type="project" value="UniProtKB-SubCell"/>
</dbReference>
<keyword evidence="6" id="KW-0472">Membrane</keyword>